<dbReference type="InterPro" id="IPR005100">
    <property type="entry name" value="NGN-domain"/>
</dbReference>
<accession>Q22N16</accession>
<dbReference type="CDD" id="cd09888">
    <property type="entry name" value="NGN_Euk"/>
    <property type="match status" value="1"/>
</dbReference>
<dbReference type="OrthoDB" id="311385at2759"/>
<dbReference type="HOGENOM" id="CLU_360020_0_0_1"/>
<dbReference type="EMBL" id="GG662720">
    <property type="protein sequence ID" value="EAR86446.1"/>
    <property type="molecule type" value="Genomic_DNA"/>
</dbReference>
<evidence type="ECO:0000259" key="6">
    <source>
        <dbReference type="SMART" id="SM00739"/>
    </source>
</evidence>
<feature type="compositionally biased region" description="Acidic residues" evidence="5">
    <location>
        <begin position="52"/>
        <end position="67"/>
    </location>
</feature>
<reference evidence="8" key="1">
    <citation type="journal article" date="2006" name="PLoS Biol.">
        <title>Macronuclear genome sequence of the ciliate Tetrahymena thermophila, a model eukaryote.</title>
        <authorList>
            <person name="Eisen J.A."/>
            <person name="Coyne R.S."/>
            <person name="Wu M."/>
            <person name="Wu D."/>
            <person name="Thiagarajan M."/>
            <person name="Wortman J.R."/>
            <person name="Badger J.H."/>
            <person name="Ren Q."/>
            <person name="Amedeo P."/>
            <person name="Jones K.M."/>
            <person name="Tallon L.J."/>
            <person name="Delcher A.L."/>
            <person name="Salzberg S.L."/>
            <person name="Silva J.C."/>
            <person name="Haas B.J."/>
            <person name="Majoros W.H."/>
            <person name="Farzad M."/>
            <person name="Carlton J.M."/>
            <person name="Smith R.K. Jr."/>
            <person name="Garg J."/>
            <person name="Pearlman R.E."/>
            <person name="Karrer K.M."/>
            <person name="Sun L."/>
            <person name="Manning G."/>
            <person name="Elde N.C."/>
            <person name="Turkewitz A.P."/>
            <person name="Asai D.J."/>
            <person name="Wilkes D.E."/>
            <person name="Wang Y."/>
            <person name="Cai H."/>
            <person name="Collins K."/>
            <person name="Stewart B.A."/>
            <person name="Lee S.R."/>
            <person name="Wilamowska K."/>
            <person name="Weinberg Z."/>
            <person name="Ruzzo W.L."/>
            <person name="Wloga D."/>
            <person name="Gaertig J."/>
            <person name="Frankel J."/>
            <person name="Tsao C.-C."/>
            <person name="Gorovsky M.A."/>
            <person name="Keeling P.J."/>
            <person name="Waller R.F."/>
            <person name="Patron N.J."/>
            <person name="Cherry J.M."/>
            <person name="Stover N.A."/>
            <person name="Krieger C.J."/>
            <person name="del Toro C."/>
            <person name="Ryder H.F."/>
            <person name="Williamson S.C."/>
            <person name="Barbeau R.A."/>
            <person name="Hamilton E.P."/>
            <person name="Orias E."/>
        </authorList>
    </citation>
    <scope>NUCLEOTIDE SEQUENCE [LARGE SCALE GENOMIC DNA]</scope>
    <source>
        <strain evidence="8">SB210</strain>
    </source>
</reference>
<evidence type="ECO:0000256" key="3">
    <source>
        <dbReference type="ARBA" id="ARBA00023163"/>
    </source>
</evidence>
<dbReference type="PANTHER" id="PTHR11125:SF7">
    <property type="entry name" value="TRANSCRIPTION ELONGATION FACTOR SPT5"/>
    <property type="match status" value="1"/>
</dbReference>
<feature type="domain" description="KOW" evidence="6">
    <location>
        <begin position="690"/>
        <end position="717"/>
    </location>
</feature>
<feature type="compositionally biased region" description="Acidic residues" evidence="5">
    <location>
        <begin position="1"/>
        <end position="24"/>
    </location>
</feature>
<dbReference type="InterPro" id="IPR008991">
    <property type="entry name" value="Translation_prot_SH3-like_sf"/>
</dbReference>
<dbReference type="InterPro" id="IPR039659">
    <property type="entry name" value="SPT5"/>
</dbReference>
<feature type="region of interest" description="Disordered" evidence="5">
    <location>
        <begin position="1"/>
        <end position="86"/>
    </location>
</feature>
<dbReference type="InterPro" id="IPR041976">
    <property type="entry name" value="KOW_Spt5_3"/>
</dbReference>
<dbReference type="InterPro" id="IPR014722">
    <property type="entry name" value="Rib_uL2_dom2"/>
</dbReference>
<keyword evidence="7" id="KW-0251">Elongation factor</keyword>
<dbReference type="Pfam" id="PF03439">
    <property type="entry name" value="Spt5-NGN"/>
    <property type="match status" value="1"/>
</dbReference>
<feature type="compositionally biased region" description="Basic residues" evidence="5">
    <location>
        <begin position="31"/>
        <end position="48"/>
    </location>
</feature>
<dbReference type="FunCoup" id="Q22N16">
    <property type="interactions" value="555"/>
</dbReference>
<dbReference type="SMART" id="SM00739">
    <property type="entry name" value="KOW"/>
    <property type="match status" value="3"/>
</dbReference>
<dbReference type="Proteomes" id="UP000009168">
    <property type="component" value="Unassembled WGS sequence"/>
</dbReference>
<evidence type="ECO:0000313" key="8">
    <source>
        <dbReference type="Proteomes" id="UP000009168"/>
    </source>
</evidence>
<dbReference type="GO" id="GO:0032784">
    <property type="term" value="P:regulation of DNA-templated transcription elongation"/>
    <property type="evidence" value="ECO:0007669"/>
    <property type="project" value="InterPro"/>
</dbReference>
<evidence type="ECO:0000256" key="1">
    <source>
        <dbReference type="ARBA" id="ARBA00004123"/>
    </source>
</evidence>
<dbReference type="GO" id="GO:0006357">
    <property type="term" value="P:regulation of transcription by RNA polymerase II"/>
    <property type="evidence" value="ECO:0007669"/>
    <property type="project" value="InterPro"/>
</dbReference>
<dbReference type="InParanoid" id="Q22N16"/>
<evidence type="ECO:0000256" key="4">
    <source>
        <dbReference type="ARBA" id="ARBA00023242"/>
    </source>
</evidence>
<organism evidence="7 8">
    <name type="scientific">Tetrahymena thermophila (strain SB210)</name>
    <dbReference type="NCBI Taxonomy" id="312017"/>
    <lineage>
        <taxon>Eukaryota</taxon>
        <taxon>Sar</taxon>
        <taxon>Alveolata</taxon>
        <taxon>Ciliophora</taxon>
        <taxon>Intramacronucleata</taxon>
        <taxon>Oligohymenophorea</taxon>
        <taxon>Hymenostomatida</taxon>
        <taxon>Tetrahymenina</taxon>
        <taxon>Tetrahymenidae</taxon>
        <taxon>Tetrahymena</taxon>
    </lineage>
</organism>
<sequence>MSEDDFLEEDNNSYNYDDEEDGSYGEEVSNAKRKGKTLKQNKKKKQKKNQFFEEDAEESNGEEEEEVNQEKRLRNQGDANLYRQRKARDMSEVIHDLEQRGDQTPPQMDDLDFDDIDMEHMPENIRKYGIQQRKDQNIFSVPVRKTKEKEVVICLLNKYAQLNPEQNYGIYSISYVPSVESLIYIEGVNKRAVINFLDKYPDCNCNKIELVNIEEFQAIFEDQGKEQESYNAEVGQFVRISRKARNSDYINDIGQIHFIKKNNRVVVKLIPRVRIEDMRKKYEQMNKNSKKRNQDSFVQVEGDAEDDQANKKGKFPYNKFGNQPVVPTRTVDEILKTRPEQQFFSLDEYEKDWSECYKAVSEEYRPENESTNLFQHCGYVYKTFNCKDLIFNEQLKSLEELKKFYPHLELDEIMNQNGRFLKMANNQTTFVVGDPVLIDNTLKGKIISLGKETAKVLIKKKKLSIEEEYPLKQLVKYFEDGSRVKVISGTSEGITGTVLSTKGDVCEVFTDNNNTIEVRTKDLAITGEASQDAEKIVVNESSDRNLGLKKKDLVKLTGFNNVGLILDISKDYIKILDQNGKIKNVSSFSINTKIDTRKYIGKNAEGNNITNNSNIIIKQGQYSGYQCQVIHVYKSLVFLFNPKFRDTYTVENINNVSLQTTNPVIQRQEAKIAYDMKYGKQDNLKPDDMKQYVGRQMRIIGGKYKGFQCTVTDIRNDQIKVEINSKFITVFIPKCDLIATDKGQTELEYGKTPSYNAQSIYQPNNHENINSPSYYANN</sequence>
<dbReference type="PANTHER" id="PTHR11125">
    <property type="entry name" value="SUPPRESSOR OF TY 5"/>
    <property type="match status" value="1"/>
</dbReference>
<dbReference type="CDD" id="cd06081">
    <property type="entry name" value="KOW_Spt5_1"/>
    <property type="match status" value="1"/>
</dbReference>
<dbReference type="SUPFAM" id="SSF50104">
    <property type="entry name" value="Translation proteins SH3-like domain"/>
    <property type="match status" value="1"/>
</dbReference>
<evidence type="ECO:0000256" key="2">
    <source>
        <dbReference type="ARBA" id="ARBA00006956"/>
    </source>
</evidence>
<dbReference type="OMA" id="FLAWDVE"/>
<dbReference type="InterPro" id="IPR041973">
    <property type="entry name" value="KOW_Spt5_1"/>
</dbReference>
<proteinExistence type="inferred from homology"/>
<feature type="region of interest" description="Disordered" evidence="5">
    <location>
        <begin position="284"/>
        <end position="317"/>
    </location>
</feature>
<dbReference type="GO" id="GO:0006368">
    <property type="term" value="P:transcription elongation by RNA polymerase II"/>
    <property type="evidence" value="ECO:0007669"/>
    <property type="project" value="TreeGrafter"/>
</dbReference>
<dbReference type="GO" id="GO:0003729">
    <property type="term" value="F:mRNA binding"/>
    <property type="evidence" value="ECO:0007669"/>
    <property type="project" value="TreeGrafter"/>
</dbReference>
<dbReference type="GO" id="GO:0003746">
    <property type="term" value="F:translation elongation factor activity"/>
    <property type="evidence" value="ECO:0007669"/>
    <property type="project" value="UniProtKB-KW"/>
</dbReference>
<keyword evidence="4" id="KW-0539">Nucleus</keyword>
<evidence type="ECO:0000313" key="7">
    <source>
        <dbReference type="EMBL" id="EAR86446.1"/>
    </source>
</evidence>
<name>Q22N16_TETTS</name>
<dbReference type="GO" id="GO:0032044">
    <property type="term" value="C:DSIF complex"/>
    <property type="evidence" value="ECO:0007669"/>
    <property type="project" value="TreeGrafter"/>
</dbReference>
<dbReference type="CDD" id="cd06083">
    <property type="entry name" value="KOW_Spt5_3"/>
    <property type="match status" value="1"/>
</dbReference>
<dbReference type="STRING" id="312017.Q22N16"/>
<evidence type="ECO:0000256" key="5">
    <source>
        <dbReference type="SAM" id="MobiDB-lite"/>
    </source>
</evidence>
<feature type="domain" description="KOW" evidence="6">
    <location>
        <begin position="608"/>
        <end position="635"/>
    </location>
</feature>
<dbReference type="eggNOG" id="KOG1999">
    <property type="taxonomic scope" value="Eukaryota"/>
</dbReference>
<dbReference type="AlphaFoldDB" id="Q22N16"/>
<dbReference type="Gene3D" id="3.30.70.940">
    <property type="entry name" value="NusG, N-terminal domain"/>
    <property type="match status" value="1"/>
</dbReference>
<keyword evidence="7" id="KW-0648">Protein biosynthesis</keyword>
<feature type="domain" description="KOW" evidence="6">
    <location>
        <begin position="477"/>
        <end position="504"/>
    </location>
</feature>
<dbReference type="InterPro" id="IPR036735">
    <property type="entry name" value="NGN_dom_sf"/>
</dbReference>
<dbReference type="Gene3D" id="2.30.30.30">
    <property type="match status" value="2"/>
</dbReference>
<protein>
    <submittedName>
        <fullName evidence="7">Transcription elongation factor spt5</fullName>
    </submittedName>
</protein>
<dbReference type="InterPro" id="IPR039385">
    <property type="entry name" value="NGN_Euk"/>
</dbReference>
<keyword evidence="3" id="KW-0804">Transcription</keyword>
<dbReference type="RefSeq" id="XP_976854.1">
    <property type="nucleotide sequence ID" value="XM_971761.2"/>
</dbReference>
<comment type="subcellular location">
    <subcellularLocation>
        <location evidence="1">Nucleus</location>
    </subcellularLocation>
</comment>
<keyword evidence="8" id="KW-1185">Reference proteome</keyword>
<comment type="similarity">
    <text evidence="2">Belongs to the SPT5 family.</text>
</comment>
<dbReference type="KEGG" id="tet:TTHERM_00028580"/>
<dbReference type="InterPro" id="IPR005824">
    <property type="entry name" value="KOW"/>
</dbReference>
<gene>
    <name evidence="7" type="ORF">TTHERM_00028580</name>
</gene>
<dbReference type="GeneID" id="7842252"/>